<protein>
    <submittedName>
        <fullName evidence="1">Uncharacterized protein</fullName>
    </submittedName>
</protein>
<dbReference type="RefSeq" id="WP_091174241.1">
    <property type="nucleotide sequence ID" value="NZ_FNCG01000018.1"/>
</dbReference>
<keyword evidence="2" id="KW-1185">Reference proteome</keyword>
<dbReference type="AlphaFoldDB" id="A0A1G8J954"/>
<organism evidence="1 2">
    <name type="scientific">Mucilaginibacter gossypii</name>
    <dbReference type="NCBI Taxonomy" id="551996"/>
    <lineage>
        <taxon>Bacteria</taxon>
        <taxon>Pseudomonadati</taxon>
        <taxon>Bacteroidota</taxon>
        <taxon>Sphingobacteriia</taxon>
        <taxon>Sphingobacteriales</taxon>
        <taxon>Sphingobacteriaceae</taxon>
        <taxon>Mucilaginibacter</taxon>
    </lineage>
</organism>
<dbReference type="Proteomes" id="UP000199705">
    <property type="component" value="Unassembled WGS sequence"/>
</dbReference>
<proteinExistence type="predicted"/>
<sequence length="151" mass="16879">MEILDKKLKLGMLNQGSANALNVTTFIKRVGCLFLAAVSFFANSGCKKLSDEDIQNKGSYYGYGKLVVTCSGECNVSFGEVGKMNVYTISSTTATYSFRYQTKYQLGISITPTDKDQSIKMDVYSREEKQIFHNTVNQKVNIPWQSQILVP</sequence>
<evidence type="ECO:0000313" key="1">
    <source>
        <dbReference type="EMBL" id="SDI27622.1"/>
    </source>
</evidence>
<accession>A0A1G8J954</accession>
<name>A0A1G8J954_9SPHI</name>
<gene>
    <name evidence="1" type="ORF">SAMN05192573_11839</name>
</gene>
<dbReference type="EMBL" id="FNCG01000018">
    <property type="protein sequence ID" value="SDI27622.1"/>
    <property type="molecule type" value="Genomic_DNA"/>
</dbReference>
<evidence type="ECO:0000313" key="2">
    <source>
        <dbReference type="Proteomes" id="UP000199705"/>
    </source>
</evidence>
<reference evidence="2" key="1">
    <citation type="submission" date="2016-10" db="EMBL/GenBank/DDBJ databases">
        <authorList>
            <person name="Varghese N."/>
            <person name="Submissions S."/>
        </authorList>
    </citation>
    <scope>NUCLEOTIDE SEQUENCE [LARGE SCALE GENOMIC DNA]</scope>
    <source>
        <strain evidence="2">Gh-67</strain>
    </source>
</reference>